<evidence type="ECO:0000256" key="6">
    <source>
        <dbReference type="RuleBase" id="RU361182"/>
    </source>
</evidence>
<dbReference type="InterPro" id="IPR015221">
    <property type="entry name" value="Urm1"/>
</dbReference>
<dbReference type="AlphaFoldDB" id="A0A1R1WYF8"/>
<dbReference type="PANTHER" id="PTHR14986">
    <property type="entry name" value="RURM1 PROTEIN"/>
    <property type="match status" value="1"/>
</dbReference>
<protein>
    <recommendedName>
        <fullName evidence="5 6">Ubiquitin-related modifier 1</fullName>
    </recommendedName>
</protein>
<comment type="PTM">
    <text evidence="5">C-terminal thiocarboxylation occurs in 2 steps, it is first acyl-adenylated (-COAMP) via the hesA/moeB/thiF part of UBA4, then thiocarboxylated (-COSH) via the rhodanese domain of UBA4.</text>
</comment>
<evidence type="ECO:0000256" key="1">
    <source>
        <dbReference type="ARBA" id="ARBA00022490"/>
    </source>
</evidence>
<keyword evidence="1 5" id="KW-0963">Cytoplasm</keyword>
<dbReference type="STRING" id="133412.A0A1R1WYF8"/>
<evidence type="ECO:0000256" key="2">
    <source>
        <dbReference type="ARBA" id="ARBA00022499"/>
    </source>
</evidence>
<dbReference type="HAMAP" id="MF_03048">
    <property type="entry name" value="Urm1"/>
    <property type="match status" value="1"/>
</dbReference>
<reference evidence="7 8" key="1">
    <citation type="submission" date="2017-01" db="EMBL/GenBank/DDBJ databases">
        <authorList>
            <person name="Mah S.A."/>
            <person name="Swanson W.J."/>
            <person name="Moy G.W."/>
            <person name="Vacquier V.D."/>
        </authorList>
    </citation>
    <scope>NUCLEOTIDE SEQUENCE [LARGE SCALE GENOMIC DNA]</scope>
    <source>
        <strain evidence="7 8">GSMNP</strain>
    </source>
</reference>
<evidence type="ECO:0000313" key="8">
    <source>
        <dbReference type="Proteomes" id="UP000187283"/>
    </source>
</evidence>
<keyword evidence="4 5" id="KW-0833">Ubl conjugation pathway</keyword>
<dbReference type="UniPathway" id="UPA00988"/>
<comment type="caution">
    <text evidence="7">The sequence shown here is derived from an EMBL/GenBank/DDBJ whole genome shotgun (WGS) entry which is preliminary data.</text>
</comment>
<gene>
    <name evidence="5" type="primary">URM1</name>
    <name evidence="7" type="ORF">AYI70_g12213</name>
</gene>
<dbReference type="EMBL" id="LSSN01006053">
    <property type="protein sequence ID" value="OMJ07408.1"/>
    <property type="molecule type" value="Genomic_DNA"/>
</dbReference>
<evidence type="ECO:0000313" key="7">
    <source>
        <dbReference type="EMBL" id="OMJ07408.1"/>
    </source>
</evidence>
<dbReference type="GO" id="GO:0002098">
    <property type="term" value="P:tRNA wobble uridine modification"/>
    <property type="evidence" value="ECO:0007669"/>
    <property type="project" value="UniProtKB-UniRule"/>
</dbReference>
<dbReference type="GO" id="GO:0005829">
    <property type="term" value="C:cytosol"/>
    <property type="evidence" value="ECO:0007669"/>
    <property type="project" value="UniProtKB-UniRule"/>
</dbReference>
<dbReference type="PIRSF" id="PIRSF037379">
    <property type="entry name" value="Ubiquitin-related_modifier_1"/>
    <property type="match status" value="1"/>
</dbReference>
<evidence type="ECO:0000256" key="4">
    <source>
        <dbReference type="ARBA" id="ARBA00022786"/>
    </source>
</evidence>
<dbReference type="SUPFAM" id="SSF54285">
    <property type="entry name" value="MoaD/ThiS"/>
    <property type="match status" value="1"/>
</dbReference>
<dbReference type="Proteomes" id="UP000187283">
    <property type="component" value="Unassembled WGS sequence"/>
</dbReference>
<keyword evidence="8" id="KW-1185">Reference proteome</keyword>
<keyword evidence="2 5" id="KW-1017">Isopeptide bond</keyword>
<dbReference type="OrthoDB" id="10248987at2759"/>
<comment type="function">
    <text evidence="5">Acts as a sulfur carrier required for 2-thiolation of mcm(5)S(2)U at tRNA wobble positions of cytosolic tRNA(Lys), tRNA(Glu) and tRNA(Gln). Serves as sulfur donor in tRNA 2-thiolation reaction by being thiocarboxylated (-COSH) at its C-terminus by the MOCS3 homolog UBA4. The sulfur is then transferred to tRNA to form 2-thiolation of mcm(5)S(2)U. Prior mcm(5) tRNA modification by the elongator complex is required for 2-thiolation. Also acts as a ubiquitin-like protein (UBL) that is covalently conjugated via an isopeptide bond to lysine residues of target proteins such as AHP1. The thiocarboxylated form serves as substrate for conjugation and oxidative stress specifically induces the formation of UBL-protein conjugates.</text>
</comment>
<evidence type="ECO:0000256" key="5">
    <source>
        <dbReference type="HAMAP-Rule" id="MF_03048"/>
    </source>
</evidence>
<dbReference type="GO" id="GO:0034227">
    <property type="term" value="P:tRNA thio-modification"/>
    <property type="evidence" value="ECO:0007669"/>
    <property type="project" value="UniProtKB-UniRule"/>
</dbReference>
<dbReference type="GO" id="GO:0032447">
    <property type="term" value="P:protein urmylation"/>
    <property type="evidence" value="ECO:0007669"/>
    <property type="project" value="UniProtKB-UniRule"/>
</dbReference>
<comment type="similarity">
    <text evidence="5 6">Belongs to the URM1 family.</text>
</comment>
<organism evidence="7 8">
    <name type="scientific">Smittium culicis</name>
    <dbReference type="NCBI Taxonomy" id="133412"/>
    <lineage>
        <taxon>Eukaryota</taxon>
        <taxon>Fungi</taxon>
        <taxon>Fungi incertae sedis</taxon>
        <taxon>Zoopagomycota</taxon>
        <taxon>Kickxellomycotina</taxon>
        <taxon>Harpellomycetes</taxon>
        <taxon>Harpellales</taxon>
        <taxon>Legeriomycetaceae</taxon>
        <taxon>Smittium</taxon>
    </lineage>
</organism>
<dbReference type="InterPro" id="IPR012675">
    <property type="entry name" value="Beta-grasp_dom_sf"/>
</dbReference>
<comment type="subcellular location">
    <subcellularLocation>
        <location evidence="5 6">Cytoplasm</location>
    </subcellularLocation>
</comment>
<sequence>MELLFGGITKEKIELADKTEESPTNIRDLILWLRNNMLKEKEELFIQGNTIRPGILVLINDTDWELEDGPEYELCNGDTITFISTLHGG</sequence>
<dbReference type="Gene3D" id="3.10.20.30">
    <property type="match status" value="1"/>
</dbReference>
<dbReference type="CDD" id="cd01764">
    <property type="entry name" value="Ubl_Urm1"/>
    <property type="match status" value="1"/>
</dbReference>
<evidence type="ECO:0000256" key="3">
    <source>
        <dbReference type="ARBA" id="ARBA00022694"/>
    </source>
</evidence>
<keyword evidence="3 5" id="KW-0819">tRNA processing</keyword>
<dbReference type="Pfam" id="PF09138">
    <property type="entry name" value="Urm1"/>
    <property type="match status" value="1"/>
</dbReference>
<name>A0A1R1WYF8_9FUNG</name>
<accession>A0A1R1WYF8</accession>
<feature type="cross-link" description="Glycyl lysine isopeptide (Gly-Lys) (interchain with K-? in acceptor proteins)" evidence="5">
    <location>
        <position position="89"/>
    </location>
</feature>
<comment type="pathway">
    <text evidence="5 6">tRNA modification; 5-methoxycarbonylmethyl-2-thiouridine-tRNA biosynthesis.</text>
</comment>
<feature type="modified residue" description="1-thioglycine" evidence="5">
    <location>
        <position position="89"/>
    </location>
</feature>
<proteinExistence type="inferred from homology"/>
<dbReference type="InterPro" id="IPR016155">
    <property type="entry name" value="Mopterin_synth/thiamin_S_b"/>
</dbReference>